<dbReference type="GO" id="GO:0005178">
    <property type="term" value="F:integrin binding"/>
    <property type="evidence" value="ECO:0007669"/>
    <property type="project" value="InterPro"/>
</dbReference>
<protein>
    <submittedName>
        <fullName evidence="5">Vascular cell adhesion 1-like</fullName>
    </submittedName>
</protein>
<keyword evidence="6" id="KW-1185">Reference proteome</keyword>
<evidence type="ECO:0000256" key="2">
    <source>
        <dbReference type="ARBA" id="ARBA00023319"/>
    </source>
</evidence>
<evidence type="ECO:0000313" key="6">
    <source>
        <dbReference type="Proteomes" id="UP000693946"/>
    </source>
</evidence>
<dbReference type="InterPro" id="IPR003599">
    <property type="entry name" value="Ig_sub"/>
</dbReference>
<dbReference type="PANTHER" id="PTHR13771">
    <property type="entry name" value="INTERCELLULAR ADHESION MOLECULE"/>
    <property type="match status" value="1"/>
</dbReference>
<dbReference type="FunFam" id="2.60.40.10:FF:000032">
    <property type="entry name" value="palladin isoform X1"/>
    <property type="match status" value="1"/>
</dbReference>
<dbReference type="AlphaFoldDB" id="A0AAV6Q9M7"/>
<dbReference type="InterPro" id="IPR007110">
    <property type="entry name" value="Ig-like_dom"/>
</dbReference>
<feature type="chain" id="PRO_5043955673" evidence="3">
    <location>
        <begin position="17"/>
        <end position="357"/>
    </location>
</feature>
<keyword evidence="1" id="KW-1015">Disulfide bond</keyword>
<evidence type="ECO:0000256" key="1">
    <source>
        <dbReference type="ARBA" id="ARBA00023157"/>
    </source>
</evidence>
<dbReference type="InterPro" id="IPR047012">
    <property type="entry name" value="ICAM_VCAM"/>
</dbReference>
<feature type="signal peptide" evidence="3">
    <location>
        <begin position="1"/>
        <end position="16"/>
    </location>
</feature>
<gene>
    <name evidence="5" type="ORF">JOB18_002898</name>
</gene>
<evidence type="ECO:0000313" key="5">
    <source>
        <dbReference type="EMBL" id="KAG7485095.1"/>
    </source>
</evidence>
<dbReference type="Proteomes" id="UP000693946">
    <property type="component" value="Linkage Group LG6"/>
</dbReference>
<feature type="domain" description="Ig-like" evidence="4">
    <location>
        <begin position="224"/>
        <end position="305"/>
    </location>
</feature>
<evidence type="ECO:0000256" key="3">
    <source>
        <dbReference type="SAM" id="SignalP"/>
    </source>
</evidence>
<evidence type="ECO:0000259" key="4">
    <source>
        <dbReference type="PROSITE" id="PS50835"/>
    </source>
</evidence>
<comment type="caution">
    <text evidence="5">The sequence shown here is derived from an EMBL/GenBank/DDBJ whole genome shotgun (WGS) entry which is preliminary data.</text>
</comment>
<dbReference type="EMBL" id="JAGKHQ010000018">
    <property type="protein sequence ID" value="KAG7485095.1"/>
    <property type="molecule type" value="Genomic_DNA"/>
</dbReference>
<sequence>MFFILSVVSFMNLLCGYHVLGCVMNCTHRSEVRPSRLVVKYGDPASAVCSLCQSCQSKELRLEVSLGHKTGNATVCLWSVDRMTEWDTSALCYYTDLSARMCCTYLPVTVYKPPDSVSISFTNLSGPMFEGHQYTLQCEVHNVAPVANLTVTFYRGWTSLGQRHSDSSVLKPVTEVFTHNFNATGEDDGVQFWCQGVLELGPEGPQHPPVVKSRNITATVHYKPRQVESPRPGPIIVTEGDSLQLNCSAVGNPSPSYRWELPQPTHRHVTGDSHVINSITSKDEGWYVCRVSNDVGAFSVSFEVVVKGLELTSAPQSSTTSTKATTTKTTVVPDSSTSITPTHGFIMCVLLFFSAVI</sequence>
<proteinExistence type="predicted"/>
<keyword evidence="2" id="KW-0393">Immunoglobulin domain</keyword>
<dbReference type="InterPro" id="IPR003598">
    <property type="entry name" value="Ig_sub2"/>
</dbReference>
<accession>A0AAV6Q9M7</accession>
<dbReference type="SMART" id="SM00409">
    <property type="entry name" value="IG"/>
    <property type="match status" value="1"/>
</dbReference>
<name>A0AAV6Q9M7_SOLSE</name>
<reference evidence="5 6" key="1">
    <citation type="journal article" date="2021" name="Sci. Rep.">
        <title>Chromosome anchoring in Senegalese sole (Solea senegalensis) reveals sex-associated markers and genome rearrangements in flatfish.</title>
        <authorList>
            <person name="Guerrero-Cozar I."/>
            <person name="Gomez-Garrido J."/>
            <person name="Berbel C."/>
            <person name="Martinez-Blanch J.F."/>
            <person name="Alioto T."/>
            <person name="Claros M.G."/>
            <person name="Gagnaire P.A."/>
            <person name="Manchado M."/>
        </authorList>
    </citation>
    <scope>NUCLEOTIDE SEQUENCE [LARGE SCALE GENOMIC DNA]</scope>
    <source>
        <strain evidence="5">Sse05_10M</strain>
    </source>
</reference>
<keyword evidence="3" id="KW-0732">Signal</keyword>
<dbReference type="SMART" id="SM00408">
    <property type="entry name" value="IGc2"/>
    <property type="match status" value="1"/>
</dbReference>
<dbReference type="GO" id="GO:0007155">
    <property type="term" value="P:cell adhesion"/>
    <property type="evidence" value="ECO:0007669"/>
    <property type="project" value="InterPro"/>
</dbReference>
<dbReference type="Pfam" id="PF13927">
    <property type="entry name" value="Ig_3"/>
    <property type="match status" value="1"/>
</dbReference>
<organism evidence="5 6">
    <name type="scientific">Solea senegalensis</name>
    <name type="common">Senegalese sole</name>
    <dbReference type="NCBI Taxonomy" id="28829"/>
    <lineage>
        <taxon>Eukaryota</taxon>
        <taxon>Metazoa</taxon>
        <taxon>Chordata</taxon>
        <taxon>Craniata</taxon>
        <taxon>Vertebrata</taxon>
        <taxon>Euteleostomi</taxon>
        <taxon>Actinopterygii</taxon>
        <taxon>Neopterygii</taxon>
        <taxon>Teleostei</taxon>
        <taxon>Neoteleostei</taxon>
        <taxon>Acanthomorphata</taxon>
        <taxon>Carangaria</taxon>
        <taxon>Pleuronectiformes</taxon>
        <taxon>Pleuronectoidei</taxon>
        <taxon>Soleidae</taxon>
        <taxon>Solea</taxon>
    </lineage>
</organism>
<dbReference type="PROSITE" id="PS50835">
    <property type="entry name" value="IG_LIKE"/>
    <property type="match status" value="1"/>
</dbReference>
<dbReference type="PANTHER" id="PTHR13771:SF9">
    <property type="entry name" value="INTERCELLULAR ADHESION MOLECULE 5"/>
    <property type="match status" value="1"/>
</dbReference>